<evidence type="ECO:0000313" key="10">
    <source>
        <dbReference type="EMBL" id="VAW78119.1"/>
    </source>
</evidence>
<dbReference type="PANTHER" id="PTHR21098">
    <property type="entry name" value="RIBOFLAVIN SYNTHASE ALPHA CHAIN"/>
    <property type="match status" value="1"/>
</dbReference>
<evidence type="ECO:0000256" key="1">
    <source>
        <dbReference type="ARBA" id="ARBA00000968"/>
    </source>
</evidence>
<reference evidence="10" key="1">
    <citation type="submission" date="2018-06" db="EMBL/GenBank/DDBJ databases">
        <authorList>
            <person name="Zhirakovskaya E."/>
        </authorList>
    </citation>
    <scope>NUCLEOTIDE SEQUENCE</scope>
</reference>
<dbReference type="Gene3D" id="2.40.30.20">
    <property type="match status" value="2"/>
</dbReference>
<dbReference type="PANTHER" id="PTHR21098:SF12">
    <property type="entry name" value="RIBOFLAVIN SYNTHASE"/>
    <property type="match status" value="1"/>
</dbReference>
<accession>A0A3B0YUX5</accession>
<dbReference type="NCBIfam" id="TIGR00187">
    <property type="entry name" value="ribE"/>
    <property type="match status" value="1"/>
</dbReference>
<dbReference type="GO" id="GO:0009231">
    <property type="term" value="P:riboflavin biosynthetic process"/>
    <property type="evidence" value="ECO:0007669"/>
    <property type="project" value="UniProtKB-KW"/>
</dbReference>
<dbReference type="FunFam" id="2.40.30.20:FF:000004">
    <property type="entry name" value="Riboflavin synthase, alpha subunit"/>
    <property type="match status" value="1"/>
</dbReference>
<evidence type="ECO:0000256" key="5">
    <source>
        <dbReference type="ARBA" id="ARBA00013950"/>
    </source>
</evidence>
<evidence type="ECO:0000256" key="6">
    <source>
        <dbReference type="ARBA" id="ARBA00022619"/>
    </source>
</evidence>
<organism evidence="10">
    <name type="scientific">hydrothermal vent metagenome</name>
    <dbReference type="NCBI Taxonomy" id="652676"/>
    <lineage>
        <taxon>unclassified sequences</taxon>
        <taxon>metagenomes</taxon>
        <taxon>ecological metagenomes</taxon>
    </lineage>
</organism>
<feature type="domain" description="Lumazine-binding" evidence="9">
    <location>
        <begin position="1"/>
        <end position="97"/>
    </location>
</feature>
<dbReference type="PROSITE" id="PS51177">
    <property type="entry name" value="LUMAZINE_BIND"/>
    <property type="match status" value="2"/>
</dbReference>
<dbReference type="SUPFAM" id="SSF63380">
    <property type="entry name" value="Riboflavin synthase domain-like"/>
    <property type="match status" value="2"/>
</dbReference>
<keyword evidence="7 10" id="KW-0808">Transferase</keyword>
<dbReference type="InterPro" id="IPR001783">
    <property type="entry name" value="Lumazine-bd"/>
</dbReference>
<evidence type="ECO:0000256" key="8">
    <source>
        <dbReference type="ARBA" id="ARBA00022737"/>
    </source>
</evidence>
<name>A0A3B0YUX5_9ZZZZ</name>
<dbReference type="Pfam" id="PF00677">
    <property type="entry name" value="Lum_binding"/>
    <property type="match status" value="2"/>
</dbReference>
<dbReference type="CDD" id="cd00402">
    <property type="entry name" value="Riboflavin_synthase_like"/>
    <property type="match status" value="1"/>
</dbReference>
<gene>
    <name evidence="10" type="ORF">MNBD_GAMMA13-1632</name>
</gene>
<comment type="catalytic activity">
    <reaction evidence="1">
        <text>2 6,7-dimethyl-8-(1-D-ribityl)lumazine + H(+) = 5-amino-6-(D-ribitylamino)uracil + riboflavin</text>
        <dbReference type="Rhea" id="RHEA:20772"/>
        <dbReference type="ChEBI" id="CHEBI:15378"/>
        <dbReference type="ChEBI" id="CHEBI:15934"/>
        <dbReference type="ChEBI" id="CHEBI:57986"/>
        <dbReference type="ChEBI" id="CHEBI:58201"/>
        <dbReference type="EC" id="2.5.1.9"/>
    </reaction>
</comment>
<dbReference type="EMBL" id="UOFK01000141">
    <property type="protein sequence ID" value="VAW78119.1"/>
    <property type="molecule type" value="Genomic_DNA"/>
</dbReference>
<dbReference type="FunFam" id="2.40.30.20:FF:000003">
    <property type="entry name" value="Riboflavin synthase, alpha subunit"/>
    <property type="match status" value="1"/>
</dbReference>
<proteinExistence type="predicted"/>
<dbReference type="InterPro" id="IPR023366">
    <property type="entry name" value="ATP_synth_asu-like_sf"/>
</dbReference>
<dbReference type="InterPro" id="IPR017938">
    <property type="entry name" value="Riboflavin_synthase-like_b-brl"/>
</dbReference>
<evidence type="ECO:0000256" key="4">
    <source>
        <dbReference type="ARBA" id="ARBA00012827"/>
    </source>
</evidence>
<comment type="function">
    <text evidence="2">Catalyzes the dismutation of two molecules of 6,7-dimethyl-8-ribityllumazine, resulting in the formation of riboflavin and 5-amino-6-(D-ribitylamino)uracil.</text>
</comment>
<evidence type="ECO:0000256" key="7">
    <source>
        <dbReference type="ARBA" id="ARBA00022679"/>
    </source>
</evidence>
<dbReference type="InterPro" id="IPR026017">
    <property type="entry name" value="Lumazine-bd_dom"/>
</dbReference>
<dbReference type="NCBIfam" id="NF006767">
    <property type="entry name" value="PRK09289.1"/>
    <property type="match status" value="1"/>
</dbReference>
<keyword evidence="6" id="KW-0686">Riboflavin biosynthesis</keyword>
<dbReference type="GO" id="GO:0004746">
    <property type="term" value="F:riboflavin synthase activity"/>
    <property type="evidence" value="ECO:0007669"/>
    <property type="project" value="UniProtKB-EC"/>
</dbReference>
<dbReference type="NCBIfam" id="NF009566">
    <property type="entry name" value="PRK13020.1"/>
    <property type="match status" value="1"/>
</dbReference>
<protein>
    <recommendedName>
        <fullName evidence="5">Riboflavin synthase</fullName>
        <ecNumber evidence="4">2.5.1.9</ecNumber>
    </recommendedName>
</protein>
<keyword evidence="8" id="KW-0677">Repeat</keyword>
<dbReference type="AlphaFoldDB" id="A0A3B0YUX5"/>
<evidence type="ECO:0000256" key="3">
    <source>
        <dbReference type="ARBA" id="ARBA00004887"/>
    </source>
</evidence>
<dbReference type="PIRSF" id="PIRSF000498">
    <property type="entry name" value="Riboflavin_syn_A"/>
    <property type="match status" value="1"/>
</dbReference>
<feature type="domain" description="Lumazine-binding" evidence="9">
    <location>
        <begin position="98"/>
        <end position="194"/>
    </location>
</feature>
<dbReference type="EC" id="2.5.1.9" evidence="4"/>
<evidence type="ECO:0000259" key="9">
    <source>
        <dbReference type="PROSITE" id="PS51177"/>
    </source>
</evidence>
<comment type="pathway">
    <text evidence="3">Cofactor biosynthesis; riboflavin biosynthesis; riboflavin from 2-hydroxy-3-oxobutyl phosphate and 5-amino-6-(D-ribitylamino)uracil: step 2/2.</text>
</comment>
<evidence type="ECO:0000256" key="2">
    <source>
        <dbReference type="ARBA" id="ARBA00002803"/>
    </source>
</evidence>
<sequence>MFTGIIQAIGEVAAVEPKGNDLRLRLRTGKLDIADVRMGDSIATSGVCLTVVGLPGDDFWADVSVETLACTSIGSLKVGDCVNLETALTLSTPLGGHLVSGHVDGIAEVLARRDDGRSVRFSMRAPDILAKYIAAKGSVCVDGISLTVNAVDGAVFELNVVPHTLLETTLGEFQPGRSFNLEVDVIARYLERLLLGDKAAQAGAGGVTKELLQRCGFASAE</sequence>